<keyword evidence="9" id="KW-0436">Ligase</keyword>
<evidence type="ECO:0000256" key="3">
    <source>
        <dbReference type="ARBA" id="ARBA00022989"/>
    </source>
</evidence>
<evidence type="ECO:0000256" key="4">
    <source>
        <dbReference type="ARBA" id="ARBA00023136"/>
    </source>
</evidence>
<dbReference type="Gene3D" id="1.25.40.10">
    <property type="entry name" value="Tetratricopeptide repeat domain"/>
    <property type="match status" value="1"/>
</dbReference>
<evidence type="ECO:0000256" key="2">
    <source>
        <dbReference type="ARBA" id="ARBA00022692"/>
    </source>
</evidence>
<accession>A0ABV6YR96</accession>
<protein>
    <submittedName>
        <fullName evidence="9">O-antigen ligase family protein</fullName>
    </submittedName>
</protein>
<feature type="transmembrane region" description="Helical" evidence="6">
    <location>
        <begin position="160"/>
        <end position="177"/>
    </location>
</feature>
<feature type="transmembrane region" description="Helical" evidence="6">
    <location>
        <begin position="62"/>
        <end position="81"/>
    </location>
</feature>
<feature type="domain" description="Ancillary SecYEG translocon subunit/Cell division coordinator CpoB TPR" evidence="8">
    <location>
        <begin position="464"/>
        <end position="584"/>
    </location>
</feature>
<keyword evidence="5" id="KW-0802">TPR repeat</keyword>
<evidence type="ECO:0000256" key="1">
    <source>
        <dbReference type="ARBA" id="ARBA00004141"/>
    </source>
</evidence>
<evidence type="ECO:0000313" key="9">
    <source>
        <dbReference type="EMBL" id="MFC1848707.1"/>
    </source>
</evidence>
<dbReference type="InterPro" id="IPR011990">
    <property type="entry name" value="TPR-like_helical_dom_sf"/>
</dbReference>
<dbReference type="Proteomes" id="UP001594351">
    <property type="component" value="Unassembled WGS sequence"/>
</dbReference>
<dbReference type="Pfam" id="PF04932">
    <property type="entry name" value="Wzy_C"/>
    <property type="match status" value="1"/>
</dbReference>
<dbReference type="PROSITE" id="PS50005">
    <property type="entry name" value="TPR"/>
    <property type="match status" value="1"/>
</dbReference>
<keyword evidence="2 6" id="KW-0812">Transmembrane</keyword>
<sequence length="806" mass="92554">MMSKNGAWHMILVIVAAVMLSFSFRISPPLILKEVVFVIGAGLLGLWLILDKQGIENLYIKRLYILPFFLYWIFSILSVYYSQYAKLSIEPSFKFITLAVFLICVLRLRITPEILRYFFYLILVLSFVSGLYGLLQYLNYDPVPWQKFETRVFSTFGHPNIYASYLIFAIPVIIAGLLDQRSRYIRLSGVVVVLLSLTNLILTGSRGAWLALLVVAIPFFFSKKVTQRLITQRSMAFVLLVILSLIILMFIFHDVTSQRFFSLFESDDPGIKSRLIIYKSSLRAVKEHSLLGWGLGTFSAVFPLFHDPDLYKIPPFMHMTMLHHAHSEFIEIALEQGLLGILLFASCISMVMIRIYQLYEGGRSSRTYIPLGIFVGVMALLAHSMVSVSFRFLTTQLLFWSGCMIILNFSARQETNASSELITNAQRVLLRLLFIGLVILLWAAVMPDQLKRYWSCKNLHDAENALRVKDYEKAEKLLQNAHKHDPYSIDTLNALADLYFQNKDLGLAASTFHKIETINPHYPLTRYHLALISFLQGNYEQARVDLLKAEKYRPRAWQIEELRGEIFVREGNMSEAEKFFQLAIFINPSALNSIIYLGLIEARTKNYGAGMDYISRALFFDPNNIAIWEKVAQINSLIAQERHVQLKMEKLSPRKRGVPKHISAFCVDQPLFSAISPSLSVMSGIRQSFTADCAQFRRFQFRVATNHKSFPYTFHFELYEKEGKHEKLLRSETLSVANLEDNSWLEVSFEPVKAARRKGYTAKLKADQASLNKDVYLWINLLDNYPDGEVQLDSMAIKSDLAFHVK</sequence>
<feature type="transmembrane region" description="Helical" evidence="6">
    <location>
        <begin position="207"/>
        <end position="222"/>
    </location>
</feature>
<feature type="transmembrane region" description="Helical" evidence="6">
    <location>
        <begin position="429"/>
        <end position="447"/>
    </location>
</feature>
<feature type="transmembrane region" description="Helical" evidence="6">
    <location>
        <begin position="234"/>
        <end position="253"/>
    </location>
</feature>
<feature type="transmembrane region" description="Helical" evidence="6">
    <location>
        <begin position="30"/>
        <end position="50"/>
    </location>
</feature>
<dbReference type="EMBL" id="JBHPBY010000004">
    <property type="protein sequence ID" value="MFC1848707.1"/>
    <property type="molecule type" value="Genomic_DNA"/>
</dbReference>
<reference evidence="9 10" key="1">
    <citation type="submission" date="2024-09" db="EMBL/GenBank/DDBJ databases">
        <title>Laminarin stimulates single cell rates of sulfate reduction while oxygen inhibits transcriptomic activity in coastal marine sediment.</title>
        <authorList>
            <person name="Lindsay M."/>
            <person name="Orcutt B."/>
            <person name="Emerson D."/>
            <person name="Stepanauskas R."/>
            <person name="D'Angelo T."/>
        </authorList>
    </citation>
    <scope>NUCLEOTIDE SEQUENCE [LARGE SCALE GENOMIC DNA]</scope>
    <source>
        <strain evidence="9">SAG AM-311-K15</strain>
    </source>
</reference>
<dbReference type="InterPro" id="IPR007016">
    <property type="entry name" value="O-antigen_ligase-rel_domated"/>
</dbReference>
<feature type="domain" description="O-antigen ligase-related" evidence="7">
    <location>
        <begin position="192"/>
        <end position="345"/>
    </location>
</feature>
<dbReference type="SMART" id="SM00028">
    <property type="entry name" value="TPR"/>
    <property type="match status" value="5"/>
</dbReference>
<organism evidence="9 10">
    <name type="scientific">candidate division CSSED10-310 bacterium</name>
    <dbReference type="NCBI Taxonomy" id="2855610"/>
    <lineage>
        <taxon>Bacteria</taxon>
        <taxon>Bacteria division CSSED10-310</taxon>
    </lineage>
</organism>
<proteinExistence type="predicted"/>
<evidence type="ECO:0000259" key="8">
    <source>
        <dbReference type="Pfam" id="PF09976"/>
    </source>
</evidence>
<gene>
    <name evidence="9" type="ORF">ACFL27_00740</name>
</gene>
<feature type="transmembrane region" description="Helical" evidence="6">
    <location>
        <begin position="392"/>
        <end position="409"/>
    </location>
</feature>
<feature type="transmembrane region" description="Helical" evidence="6">
    <location>
        <begin position="117"/>
        <end position="140"/>
    </location>
</feature>
<evidence type="ECO:0000256" key="6">
    <source>
        <dbReference type="SAM" id="Phobius"/>
    </source>
</evidence>
<feature type="transmembrane region" description="Helical" evidence="6">
    <location>
        <begin position="184"/>
        <end position="201"/>
    </location>
</feature>
<evidence type="ECO:0000313" key="10">
    <source>
        <dbReference type="Proteomes" id="UP001594351"/>
    </source>
</evidence>
<dbReference type="InterPro" id="IPR018704">
    <property type="entry name" value="SecYEG/CpoB_TPR"/>
</dbReference>
<dbReference type="PANTHER" id="PTHR37422:SF13">
    <property type="entry name" value="LIPOPOLYSACCHARIDE BIOSYNTHESIS PROTEIN PA4999-RELATED"/>
    <property type="match status" value="1"/>
</dbReference>
<dbReference type="InterPro" id="IPR019734">
    <property type="entry name" value="TPR_rpt"/>
</dbReference>
<feature type="transmembrane region" description="Helical" evidence="6">
    <location>
        <begin position="7"/>
        <end position="24"/>
    </location>
</feature>
<dbReference type="InterPro" id="IPR051533">
    <property type="entry name" value="WaaL-like"/>
</dbReference>
<keyword evidence="3 6" id="KW-1133">Transmembrane helix</keyword>
<evidence type="ECO:0000259" key="7">
    <source>
        <dbReference type="Pfam" id="PF04932"/>
    </source>
</evidence>
<feature type="transmembrane region" description="Helical" evidence="6">
    <location>
        <begin position="337"/>
        <end position="356"/>
    </location>
</feature>
<feature type="repeat" description="TPR" evidence="5">
    <location>
        <begin position="557"/>
        <end position="590"/>
    </location>
</feature>
<dbReference type="PANTHER" id="PTHR37422">
    <property type="entry name" value="TEICHURONIC ACID BIOSYNTHESIS PROTEIN TUAE"/>
    <property type="match status" value="1"/>
</dbReference>
<name>A0ABV6YR96_UNCC1</name>
<feature type="transmembrane region" description="Helical" evidence="6">
    <location>
        <begin position="93"/>
        <end position="110"/>
    </location>
</feature>
<comment type="subcellular location">
    <subcellularLocation>
        <location evidence="1">Membrane</location>
        <topology evidence="1">Multi-pass membrane protein</topology>
    </subcellularLocation>
</comment>
<evidence type="ECO:0000256" key="5">
    <source>
        <dbReference type="PROSITE-ProRule" id="PRU00339"/>
    </source>
</evidence>
<comment type="caution">
    <text evidence="9">The sequence shown here is derived from an EMBL/GenBank/DDBJ whole genome shotgun (WGS) entry which is preliminary data.</text>
</comment>
<dbReference type="SUPFAM" id="SSF48452">
    <property type="entry name" value="TPR-like"/>
    <property type="match status" value="1"/>
</dbReference>
<keyword evidence="10" id="KW-1185">Reference proteome</keyword>
<dbReference type="Pfam" id="PF09976">
    <property type="entry name" value="TPR_21"/>
    <property type="match status" value="1"/>
</dbReference>
<keyword evidence="4 6" id="KW-0472">Membrane</keyword>
<dbReference type="GO" id="GO:0016874">
    <property type="term" value="F:ligase activity"/>
    <property type="evidence" value="ECO:0007669"/>
    <property type="project" value="UniProtKB-KW"/>
</dbReference>
<feature type="transmembrane region" description="Helical" evidence="6">
    <location>
        <begin position="368"/>
        <end position="386"/>
    </location>
</feature>